<dbReference type="InterPro" id="IPR017941">
    <property type="entry name" value="Rieske_2Fe-2S"/>
</dbReference>
<dbReference type="InterPro" id="IPR036922">
    <property type="entry name" value="Rieske_2Fe-2S_sf"/>
</dbReference>
<keyword evidence="3" id="KW-0560">Oxidoreductase</keyword>
<dbReference type="PROSITE" id="PS51296">
    <property type="entry name" value="RIESKE"/>
    <property type="match status" value="1"/>
</dbReference>
<sequence length="114" mass="12695">MTQTLTREAVWVQVCELNDILLHAGVAAKVNGKQIAIFRVEENLLYATSNFDPFTKANVLSRGIIGTKGDVYKVASPLLKHSFNLKTGEYLDDPTITIPTYEVRVEDGKVWVKA</sequence>
<protein>
    <submittedName>
        <fullName evidence="8">Nitrite reductase small subunit</fullName>
    </submittedName>
</protein>
<proteinExistence type="predicted"/>
<dbReference type="PANTHER" id="PTHR40562">
    <property type="match status" value="1"/>
</dbReference>
<accession>A0A511N6G6</accession>
<dbReference type="RefSeq" id="WP_146887528.1">
    <property type="nucleotide sequence ID" value="NZ_BJXB01000021.1"/>
</dbReference>
<dbReference type="EMBL" id="BJXB01000021">
    <property type="protein sequence ID" value="GEM48450.1"/>
    <property type="molecule type" value="Genomic_DNA"/>
</dbReference>
<feature type="domain" description="Rieske" evidence="7">
    <location>
        <begin position="12"/>
        <end position="112"/>
    </location>
</feature>
<reference evidence="8 9" key="1">
    <citation type="submission" date="2019-07" db="EMBL/GenBank/DDBJ databases">
        <title>Whole genome shotgun sequence of Deinococcus cellulosilyticus NBRC 106333.</title>
        <authorList>
            <person name="Hosoyama A."/>
            <person name="Uohara A."/>
            <person name="Ohji S."/>
            <person name="Ichikawa N."/>
        </authorList>
    </citation>
    <scope>NUCLEOTIDE SEQUENCE [LARGE SCALE GENOMIC DNA]</scope>
    <source>
        <strain evidence="8 9">NBRC 106333</strain>
    </source>
</reference>
<evidence type="ECO:0000313" key="8">
    <source>
        <dbReference type="EMBL" id="GEM48450.1"/>
    </source>
</evidence>
<organism evidence="8 9">
    <name type="scientific">Deinococcus cellulosilyticus (strain DSM 18568 / NBRC 106333 / KACC 11606 / 5516J-15)</name>
    <dbReference type="NCBI Taxonomy" id="1223518"/>
    <lineage>
        <taxon>Bacteria</taxon>
        <taxon>Thermotogati</taxon>
        <taxon>Deinococcota</taxon>
        <taxon>Deinococci</taxon>
        <taxon>Deinococcales</taxon>
        <taxon>Deinococcaceae</taxon>
        <taxon>Deinococcus</taxon>
    </lineage>
</organism>
<keyword evidence="2" id="KW-0479">Metal-binding</keyword>
<dbReference type="GO" id="GO:0042128">
    <property type="term" value="P:nitrate assimilation"/>
    <property type="evidence" value="ECO:0007669"/>
    <property type="project" value="UniProtKB-KW"/>
</dbReference>
<keyword evidence="1" id="KW-0001">2Fe-2S</keyword>
<dbReference type="NCBIfam" id="TIGR02378">
    <property type="entry name" value="nirD_assim_sml"/>
    <property type="match status" value="1"/>
</dbReference>
<evidence type="ECO:0000259" key="7">
    <source>
        <dbReference type="PROSITE" id="PS51296"/>
    </source>
</evidence>
<dbReference type="GO" id="GO:0008942">
    <property type="term" value="F:nitrite reductase [NAD(P)H] activity"/>
    <property type="evidence" value="ECO:0007669"/>
    <property type="project" value="InterPro"/>
</dbReference>
<keyword evidence="9" id="KW-1185">Reference proteome</keyword>
<dbReference type="InterPro" id="IPR017881">
    <property type="entry name" value="NirD"/>
</dbReference>
<gene>
    <name evidence="8" type="primary">nirD-2</name>
    <name evidence="8" type="ORF">DC3_40850</name>
</gene>
<evidence type="ECO:0000256" key="2">
    <source>
        <dbReference type="ARBA" id="ARBA00022723"/>
    </source>
</evidence>
<keyword evidence="5" id="KW-0411">Iron-sulfur</keyword>
<evidence type="ECO:0000256" key="3">
    <source>
        <dbReference type="ARBA" id="ARBA00023002"/>
    </source>
</evidence>
<dbReference type="AlphaFoldDB" id="A0A511N6G6"/>
<dbReference type="InterPro" id="IPR012748">
    <property type="entry name" value="Rieske-like_NirD"/>
</dbReference>
<dbReference type="SUPFAM" id="SSF50022">
    <property type="entry name" value="ISP domain"/>
    <property type="match status" value="1"/>
</dbReference>
<dbReference type="PROSITE" id="PS51300">
    <property type="entry name" value="NIRD"/>
    <property type="match status" value="1"/>
</dbReference>
<evidence type="ECO:0000313" key="9">
    <source>
        <dbReference type="Proteomes" id="UP000321306"/>
    </source>
</evidence>
<comment type="caution">
    <text evidence="8">The sequence shown here is derived from an EMBL/GenBank/DDBJ whole genome shotgun (WGS) entry which is preliminary data.</text>
</comment>
<evidence type="ECO:0000256" key="1">
    <source>
        <dbReference type="ARBA" id="ARBA00022714"/>
    </source>
</evidence>
<dbReference type="GO" id="GO:0046872">
    <property type="term" value="F:metal ion binding"/>
    <property type="evidence" value="ECO:0007669"/>
    <property type="project" value="UniProtKB-KW"/>
</dbReference>
<dbReference type="GO" id="GO:0051537">
    <property type="term" value="F:2 iron, 2 sulfur cluster binding"/>
    <property type="evidence" value="ECO:0007669"/>
    <property type="project" value="UniProtKB-KW"/>
</dbReference>
<dbReference type="PANTHER" id="PTHR40562:SF1">
    <property type="entry name" value="NITRITE REDUCTASE (NADH) SMALL SUBUNIT"/>
    <property type="match status" value="1"/>
</dbReference>
<name>A0A511N6G6_DEIC1</name>
<evidence type="ECO:0000256" key="6">
    <source>
        <dbReference type="ARBA" id="ARBA00023063"/>
    </source>
</evidence>
<dbReference type="Proteomes" id="UP000321306">
    <property type="component" value="Unassembled WGS sequence"/>
</dbReference>
<evidence type="ECO:0000256" key="5">
    <source>
        <dbReference type="ARBA" id="ARBA00023014"/>
    </source>
</evidence>
<dbReference type="OrthoDB" id="593800at2"/>
<dbReference type="CDD" id="cd03529">
    <property type="entry name" value="Rieske_NirD"/>
    <property type="match status" value="1"/>
</dbReference>
<keyword evidence="4" id="KW-0408">Iron</keyword>
<keyword evidence="6" id="KW-0534">Nitrate assimilation</keyword>
<dbReference type="Pfam" id="PF13806">
    <property type="entry name" value="Rieske_2"/>
    <property type="match status" value="1"/>
</dbReference>
<evidence type="ECO:0000256" key="4">
    <source>
        <dbReference type="ARBA" id="ARBA00023004"/>
    </source>
</evidence>
<dbReference type="Gene3D" id="2.102.10.10">
    <property type="entry name" value="Rieske [2Fe-2S] iron-sulphur domain"/>
    <property type="match status" value="1"/>
</dbReference>